<dbReference type="EMBL" id="AFBN01000040">
    <property type="protein sequence ID" value="EGF56420.1"/>
    <property type="molecule type" value="Genomic_DNA"/>
</dbReference>
<sequence>MHTICTHLRKIEENKRYYLKRKYYFWAWKSRGMDMKTEINRSELKADGTYNANIRFTLDRKTKHLSTNLFATQQDLTPSFKLKEDTFIKRKVYAKRTLYHIKA</sequence>
<keyword evidence="2" id="KW-1185">Reference proteome</keyword>
<dbReference type="AlphaFoldDB" id="F3PTX5"/>
<dbReference type="Proteomes" id="UP000003416">
    <property type="component" value="Unassembled WGS sequence"/>
</dbReference>
<name>F3PTX5_9BACE</name>
<gene>
    <name evidence="1" type="ORF">HMPREF9446_02195</name>
</gene>
<dbReference type="HOGENOM" id="CLU_2258072_0_0_10"/>
<dbReference type="STRING" id="763034.HMPREF9446_02195"/>
<reference evidence="1 2" key="1">
    <citation type="submission" date="2011-02" db="EMBL/GenBank/DDBJ databases">
        <authorList>
            <person name="Weinstock G."/>
            <person name="Sodergren E."/>
            <person name="Clifton S."/>
            <person name="Fulton L."/>
            <person name="Fulton B."/>
            <person name="Courtney L."/>
            <person name="Fronick C."/>
            <person name="Harrison M."/>
            <person name="Strong C."/>
            <person name="Farmer C."/>
            <person name="Delahaunty K."/>
            <person name="Markovic C."/>
            <person name="Hall O."/>
            <person name="Minx P."/>
            <person name="Tomlinson C."/>
            <person name="Mitreva M."/>
            <person name="Hou S."/>
            <person name="Chen J."/>
            <person name="Wollam A."/>
            <person name="Pepin K.H."/>
            <person name="Johnson M."/>
            <person name="Bhonagiri V."/>
            <person name="Zhang X."/>
            <person name="Suruliraj S."/>
            <person name="Warren W."/>
            <person name="Chinwalla A."/>
            <person name="Mardis E.R."/>
            <person name="Wilson R.K."/>
        </authorList>
    </citation>
    <scope>NUCLEOTIDE SEQUENCE [LARGE SCALE GENOMIC DNA]</scope>
    <source>
        <strain evidence="1 2">YIT 12057</strain>
    </source>
</reference>
<evidence type="ECO:0000313" key="1">
    <source>
        <dbReference type="EMBL" id="EGF56420.1"/>
    </source>
</evidence>
<evidence type="ECO:0000313" key="2">
    <source>
        <dbReference type="Proteomes" id="UP000003416"/>
    </source>
</evidence>
<proteinExistence type="predicted"/>
<comment type="caution">
    <text evidence="1">The sequence shown here is derived from an EMBL/GenBank/DDBJ whole genome shotgun (WGS) entry which is preliminary data.</text>
</comment>
<protein>
    <submittedName>
        <fullName evidence="1">Uncharacterized protein</fullName>
    </submittedName>
</protein>
<accession>F3PTX5</accession>
<dbReference type="eggNOG" id="COG0582">
    <property type="taxonomic scope" value="Bacteria"/>
</dbReference>
<organism evidence="1 2">
    <name type="scientific">Bacteroides fluxus YIT 12057</name>
    <dbReference type="NCBI Taxonomy" id="763034"/>
    <lineage>
        <taxon>Bacteria</taxon>
        <taxon>Pseudomonadati</taxon>
        <taxon>Bacteroidota</taxon>
        <taxon>Bacteroidia</taxon>
        <taxon>Bacteroidales</taxon>
        <taxon>Bacteroidaceae</taxon>
        <taxon>Bacteroides</taxon>
    </lineage>
</organism>